<sequence>MLQFLDTGGGDAVQLTTGRLDGFPVETLAVTGGGGVLESVRLTLAGGTPAPAGTAPAAPQAPRPSR</sequence>
<reference evidence="2" key="2">
    <citation type="submission" date="2024-07" db="EMBL/GenBank/DDBJ databases">
        <title>Streptomyces haneummycinica sp. nov., a new antibiotic-producing actinobacterium isolated from marine sediment.</title>
        <authorList>
            <person name="Uemura M."/>
            <person name="Hamada M."/>
            <person name="Hirano S."/>
            <person name="Kobayashi K."/>
            <person name="Ohshiro T."/>
            <person name="Kobayashi T."/>
            <person name="Terahara T."/>
        </authorList>
    </citation>
    <scope>NUCLEOTIDE SEQUENCE</scope>
    <source>
        <strain evidence="2">KM77-8</strain>
    </source>
</reference>
<proteinExistence type="predicted"/>
<dbReference type="EMBL" id="AP035768">
    <property type="protein sequence ID" value="BFO17150.1"/>
    <property type="molecule type" value="Genomic_DNA"/>
</dbReference>
<evidence type="ECO:0000313" key="2">
    <source>
        <dbReference type="EMBL" id="BFO17150.1"/>
    </source>
</evidence>
<dbReference type="AlphaFoldDB" id="A0AAT9HIJ7"/>
<gene>
    <name evidence="2" type="ORF">SHKM778_35380</name>
</gene>
<feature type="region of interest" description="Disordered" evidence="1">
    <location>
        <begin position="46"/>
        <end position="66"/>
    </location>
</feature>
<reference evidence="2" key="1">
    <citation type="submission" date="2024-06" db="EMBL/GenBank/DDBJ databases">
        <authorList>
            <consortium name="consrtm"/>
            <person name="Uemura M."/>
            <person name="Terahara T."/>
        </authorList>
    </citation>
    <scope>NUCLEOTIDE SEQUENCE</scope>
    <source>
        <strain evidence="2">KM77-8</strain>
    </source>
</reference>
<feature type="compositionally biased region" description="Low complexity" evidence="1">
    <location>
        <begin position="46"/>
        <end position="58"/>
    </location>
</feature>
<accession>A0AAT9HIJ7</accession>
<organism evidence="2">
    <name type="scientific">Streptomyces haneummycinicus</name>
    <dbReference type="NCBI Taxonomy" id="3074435"/>
    <lineage>
        <taxon>Bacteria</taxon>
        <taxon>Bacillati</taxon>
        <taxon>Actinomycetota</taxon>
        <taxon>Actinomycetes</taxon>
        <taxon>Kitasatosporales</taxon>
        <taxon>Streptomycetaceae</taxon>
        <taxon>Streptomyces</taxon>
    </lineage>
</organism>
<name>A0AAT9HIJ7_9ACTN</name>
<evidence type="ECO:0000256" key="1">
    <source>
        <dbReference type="SAM" id="MobiDB-lite"/>
    </source>
</evidence>
<protein>
    <submittedName>
        <fullName evidence="2">Uncharacterized protein</fullName>
    </submittedName>
</protein>